<dbReference type="GO" id="GO:0020037">
    <property type="term" value="F:heme binding"/>
    <property type="evidence" value="ECO:0007669"/>
    <property type="project" value="TreeGrafter"/>
</dbReference>
<dbReference type="Pfam" id="PF01292">
    <property type="entry name" value="Ni_hydr_CYTB"/>
    <property type="match status" value="1"/>
</dbReference>
<evidence type="ECO:0000313" key="15">
    <source>
        <dbReference type="EMBL" id="KFN43447.1"/>
    </source>
</evidence>
<accession>A0A091AW17</accession>
<evidence type="ECO:0000256" key="5">
    <source>
        <dbReference type="ARBA" id="ARBA00022617"/>
    </source>
</evidence>
<dbReference type="EMBL" id="AVCI01000005">
    <property type="protein sequence ID" value="KFN43447.1"/>
    <property type="molecule type" value="Genomic_DNA"/>
</dbReference>
<dbReference type="GO" id="GO:0009055">
    <property type="term" value="F:electron transfer activity"/>
    <property type="evidence" value="ECO:0007669"/>
    <property type="project" value="InterPro"/>
</dbReference>
<evidence type="ECO:0000313" key="16">
    <source>
        <dbReference type="Proteomes" id="UP000029385"/>
    </source>
</evidence>
<evidence type="ECO:0000256" key="3">
    <source>
        <dbReference type="ARBA" id="ARBA00022448"/>
    </source>
</evidence>
<dbReference type="InterPro" id="IPR011577">
    <property type="entry name" value="Cyt_b561_bac/Ni-Hgenase"/>
</dbReference>
<evidence type="ECO:0000256" key="4">
    <source>
        <dbReference type="ARBA" id="ARBA00022475"/>
    </source>
</evidence>
<dbReference type="RefSeq" id="WP_022968313.1">
    <property type="nucleotide sequence ID" value="NZ_ATVD01000001.1"/>
</dbReference>
<keyword evidence="10" id="KW-0408">Iron</keyword>
<sequence length="198" mass="21949">MPIRNKPDQWGVVSIGLHWLTFLMILGLATVGLLMTDLPTGSFKVQVYALHKSFGLTVLALTLLRLVWRLLASAPEAVAGTPRWQDRIAKLTHGAMYVLLLLIPLSGWLFNSAAGFPLRWFNLFKVPKLGAGYDPDIKAFAHEAHELLFYALALLLVAHAAAALFHHYRLHDRTLMRMLPFLKPAAVAPVAPPPSEES</sequence>
<dbReference type="PANTHER" id="PTHR30529:SF7">
    <property type="entry name" value="CYTOCHROME B561 BACTERIAL_NI-HYDROGENASE DOMAIN-CONTAINING PROTEIN"/>
    <property type="match status" value="1"/>
</dbReference>
<comment type="subcellular location">
    <subcellularLocation>
        <location evidence="2">Cell membrane</location>
        <topology evidence="2">Multi-pass membrane protein</topology>
    </subcellularLocation>
</comment>
<protein>
    <recommendedName>
        <fullName evidence="14">Cytochrome b561 bacterial/Ni-hydrogenase domain-containing protein</fullName>
    </recommendedName>
</protein>
<feature type="transmembrane region" description="Helical" evidence="13">
    <location>
        <begin position="12"/>
        <end position="34"/>
    </location>
</feature>
<feature type="transmembrane region" description="Helical" evidence="13">
    <location>
        <begin position="54"/>
        <end position="71"/>
    </location>
</feature>
<organism evidence="15 16">
    <name type="scientific">Arenimonas oryziterrae DSM 21050 = YC6267</name>
    <dbReference type="NCBI Taxonomy" id="1121015"/>
    <lineage>
        <taxon>Bacteria</taxon>
        <taxon>Pseudomonadati</taxon>
        <taxon>Pseudomonadota</taxon>
        <taxon>Gammaproteobacteria</taxon>
        <taxon>Lysobacterales</taxon>
        <taxon>Lysobacteraceae</taxon>
        <taxon>Arenimonas</taxon>
    </lineage>
</organism>
<dbReference type="OrthoDB" id="8589936at2"/>
<dbReference type="AlphaFoldDB" id="A0A091AW17"/>
<keyword evidence="5" id="KW-0349">Heme</keyword>
<keyword evidence="7" id="KW-0479">Metal-binding</keyword>
<dbReference type="GO" id="GO:0046872">
    <property type="term" value="F:metal ion binding"/>
    <property type="evidence" value="ECO:0007669"/>
    <property type="project" value="UniProtKB-KW"/>
</dbReference>
<dbReference type="PANTHER" id="PTHR30529">
    <property type="entry name" value="CYTOCHROME B561"/>
    <property type="match status" value="1"/>
</dbReference>
<feature type="transmembrane region" description="Helical" evidence="13">
    <location>
        <begin position="91"/>
        <end position="110"/>
    </location>
</feature>
<feature type="domain" description="Cytochrome b561 bacterial/Ni-hydrogenase" evidence="14">
    <location>
        <begin position="10"/>
        <end position="180"/>
    </location>
</feature>
<evidence type="ECO:0000256" key="1">
    <source>
        <dbReference type="ARBA" id="ARBA00001970"/>
    </source>
</evidence>
<evidence type="ECO:0000256" key="13">
    <source>
        <dbReference type="SAM" id="Phobius"/>
    </source>
</evidence>
<evidence type="ECO:0000256" key="10">
    <source>
        <dbReference type="ARBA" id="ARBA00023004"/>
    </source>
</evidence>
<name>A0A091AW17_9GAMM</name>
<evidence type="ECO:0000259" key="14">
    <source>
        <dbReference type="Pfam" id="PF01292"/>
    </source>
</evidence>
<dbReference type="STRING" id="1121015.GCA_000420545_00659"/>
<proteinExistence type="inferred from homology"/>
<dbReference type="Proteomes" id="UP000029385">
    <property type="component" value="Unassembled WGS sequence"/>
</dbReference>
<comment type="similarity">
    <text evidence="12">Belongs to the cytochrome b561 family.</text>
</comment>
<evidence type="ECO:0000256" key="11">
    <source>
        <dbReference type="ARBA" id="ARBA00023136"/>
    </source>
</evidence>
<dbReference type="eggNOG" id="COG3038">
    <property type="taxonomic scope" value="Bacteria"/>
</dbReference>
<feature type="transmembrane region" description="Helical" evidence="13">
    <location>
        <begin position="147"/>
        <end position="168"/>
    </location>
</feature>
<keyword evidence="6 13" id="KW-0812">Transmembrane</keyword>
<dbReference type="InterPro" id="IPR016174">
    <property type="entry name" value="Di-haem_cyt_TM"/>
</dbReference>
<keyword evidence="11 13" id="KW-0472">Membrane</keyword>
<dbReference type="SUPFAM" id="SSF81342">
    <property type="entry name" value="Transmembrane di-heme cytochromes"/>
    <property type="match status" value="1"/>
</dbReference>
<keyword evidence="8" id="KW-0249">Electron transport</keyword>
<evidence type="ECO:0000256" key="6">
    <source>
        <dbReference type="ARBA" id="ARBA00022692"/>
    </source>
</evidence>
<comment type="caution">
    <text evidence="15">The sequence shown here is derived from an EMBL/GenBank/DDBJ whole genome shotgun (WGS) entry which is preliminary data.</text>
</comment>
<dbReference type="GO" id="GO:0022904">
    <property type="term" value="P:respiratory electron transport chain"/>
    <property type="evidence" value="ECO:0007669"/>
    <property type="project" value="InterPro"/>
</dbReference>
<keyword evidence="4" id="KW-1003">Cell membrane</keyword>
<keyword evidence="3" id="KW-0813">Transport</keyword>
<reference evidence="15 16" key="1">
    <citation type="submission" date="2013-09" db="EMBL/GenBank/DDBJ databases">
        <title>Genome sequencing of Arenimonas oryziterrae.</title>
        <authorList>
            <person name="Chen F."/>
            <person name="Wang G."/>
        </authorList>
    </citation>
    <scope>NUCLEOTIDE SEQUENCE [LARGE SCALE GENOMIC DNA]</scope>
    <source>
        <strain evidence="15 16">YC6267</strain>
    </source>
</reference>
<keyword evidence="16" id="KW-1185">Reference proteome</keyword>
<evidence type="ECO:0000256" key="12">
    <source>
        <dbReference type="ARBA" id="ARBA00037975"/>
    </source>
</evidence>
<dbReference type="PATRIC" id="fig|1121015.4.peg.1335"/>
<evidence type="ECO:0000256" key="8">
    <source>
        <dbReference type="ARBA" id="ARBA00022982"/>
    </source>
</evidence>
<gene>
    <name evidence="15" type="ORF">N789_09230</name>
</gene>
<evidence type="ECO:0000256" key="7">
    <source>
        <dbReference type="ARBA" id="ARBA00022723"/>
    </source>
</evidence>
<comment type="cofactor">
    <cofactor evidence="1">
        <name>heme b</name>
        <dbReference type="ChEBI" id="CHEBI:60344"/>
    </cofactor>
</comment>
<dbReference type="InterPro" id="IPR052168">
    <property type="entry name" value="Cytochrome_b561_oxidase"/>
</dbReference>
<evidence type="ECO:0000256" key="9">
    <source>
        <dbReference type="ARBA" id="ARBA00022989"/>
    </source>
</evidence>
<evidence type="ECO:0000256" key="2">
    <source>
        <dbReference type="ARBA" id="ARBA00004651"/>
    </source>
</evidence>
<keyword evidence="9 13" id="KW-1133">Transmembrane helix</keyword>
<dbReference type="GO" id="GO:0005886">
    <property type="term" value="C:plasma membrane"/>
    <property type="evidence" value="ECO:0007669"/>
    <property type="project" value="UniProtKB-SubCell"/>
</dbReference>